<sequence>MKFILSKTMPDRCFVPNCNGGFPGFKSDTKVAFFKPPKDSELLKKWNQAIPRQDSDLKMSSRVCSRHFQEDDVLKGRWLEGKDGKQTFYSWNNWILKDGAIPIIFPANVNKKKATNSQSSPMQVTREEDNLNRVNMNTLIIILTGNLFLCMICHLKPACMPILNHKNASSLLLGLNWIESNDEKKVPLCVQFILAIGKNIQSKSVHCYDGSVFLCIDGQVCGQTQLNPIDPKEDLCRQFSRVLKDFDNATICNGVEDQKYSSLTYCTGAAFQNGYWRSTNCKKIFTSSAEYNSGDINTQSTTAEANRRVNSFKMCSECYTVKRALSRLGSKPQPLTLEDKLHKLKSDYVLARRKLVRKDDKLQAMEKEIATMEAQQHIDKIEKIKMASELRTKQALIDIQEEELSKIRLDFAEKCKEADDNKEKFEKILEGLDHLFYANRNDIFHIFNDEQVYKVFRFDKPSIYHIVDLIGDQLQRQLRGMRYISPLCQVLVALQFYANGTFQNAVGNILKISQPSVSRCIHAVSYELTRISRQFINFPENLVPIKRGFYDIAGIRGVIGAIDGTHVRIQGPHQHEAAFVNRKGYHSINVQAICTADLIFLSVNATKPGSCHDSTMLADSRVGRDLKNGHFGEGFLLGDGGYGCTTFLMTPYTVPNTLPQERFNNAQTKSRNPIERAFGATKRRFHCLHGELRYQPGRCCKIIIACFVLQNIARSRNLPDFDDEIPDNDQPVNIPHEEIPLNETAAQEKIRLRRLGFLKRDTITANMFQ</sequence>
<evidence type="ECO:0000256" key="9">
    <source>
        <dbReference type="ARBA" id="ARBA00022771"/>
    </source>
</evidence>
<keyword evidence="13" id="KW-0539">Nucleus</keyword>
<dbReference type="EMBL" id="CAKKLH010000113">
    <property type="protein sequence ID" value="CAH0103784.1"/>
    <property type="molecule type" value="Genomic_DNA"/>
</dbReference>
<keyword evidence="8" id="KW-0479">Metal-binding</keyword>
<comment type="function">
    <text evidence="15">Transposase-derived protein that may have nuclease activity. Does not have transposase activity.</text>
</comment>
<evidence type="ECO:0000256" key="11">
    <source>
        <dbReference type="ARBA" id="ARBA00022833"/>
    </source>
</evidence>
<evidence type="ECO:0000259" key="18">
    <source>
        <dbReference type="PROSITE" id="PS50950"/>
    </source>
</evidence>
<dbReference type="PRINTS" id="PR02086">
    <property type="entry name" value="PUTNUCHARBI1"/>
</dbReference>
<comment type="subcellular location">
    <subcellularLocation>
        <location evidence="3">Cytoplasm</location>
    </subcellularLocation>
    <subcellularLocation>
        <location evidence="2">Nucleus</location>
    </subcellularLocation>
</comment>
<comment type="caution">
    <text evidence="19">The sequence shown here is derived from an EMBL/GenBank/DDBJ whole genome shotgun (WGS) entry which is preliminary data.</text>
</comment>
<protein>
    <recommendedName>
        <fullName evidence="5">Putative nuclease HARBI1</fullName>
    </recommendedName>
    <alternativeName>
        <fullName evidence="14">Harbinger transposase-derived nuclease</fullName>
    </alternativeName>
</protein>
<dbReference type="GO" id="GO:0003677">
    <property type="term" value="F:DNA binding"/>
    <property type="evidence" value="ECO:0007669"/>
    <property type="project" value="UniProtKB-UniRule"/>
</dbReference>
<dbReference type="AlphaFoldDB" id="A0A8J2RG19"/>
<evidence type="ECO:0000256" key="13">
    <source>
        <dbReference type="ARBA" id="ARBA00023242"/>
    </source>
</evidence>
<comment type="cofactor">
    <cofactor evidence="1">
        <name>a divalent metal cation</name>
        <dbReference type="ChEBI" id="CHEBI:60240"/>
    </cofactor>
</comment>
<evidence type="ECO:0000256" key="1">
    <source>
        <dbReference type="ARBA" id="ARBA00001968"/>
    </source>
</evidence>
<dbReference type="OrthoDB" id="8036703at2759"/>
<evidence type="ECO:0000256" key="4">
    <source>
        <dbReference type="ARBA" id="ARBA00006958"/>
    </source>
</evidence>
<dbReference type="Pfam" id="PF05485">
    <property type="entry name" value="THAP"/>
    <property type="match status" value="1"/>
</dbReference>
<feature type="coiled-coil region" evidence="17">
    <location>
        <begin position="348"/>
        <end position="375"/>
    </location>
</feature>
<comment type="similarity">
    <text evidence="4">Belongs to the HARBI1 family.</text>
</comment>
<dbReference type="PANTHER" id="PTHR22930">
    <property type="match status" value="1"/>
</dbReference>
<dbReference type="GO" id="GO:0004518">
    <property type="term" value="F:nuclease activity"/>
    <property type="evidence" value="ECO:0007669"/>
    <property type="project" value="UniProtKB-KW"/>
</dbReference>
<dbReference type="GO" id="GO:0005634">
    <property type="term" value="C:nucleus"/>
    <property type="evidence" value="ECO:0007669"/>
    <property type="project" value="UniProtKB-SubCell"/>
</dbReference>
<dbReference type="InterPro" id="IPR027806">
    <property type="entry name" value="HARBI1_dom"/>
</dbReference>
<proteinExistence type="inferred from homology"/>
<evidence type="ECO:0000256" key="17">
    <source>
        <dbReference type="SAM" id="Coils"/>
    </source>
</evidence>
<dbReference type="GO" id="GO:0005737">
    <property type="term" value="C:cytoplasm"/>
    <property type="evidence" value="ECO:0007669"/>
    <property type="project" value="UniProtKB-SubCell"/>
</dbReference>
<evidence type="ECO:0000256" key="10">
    <source>
        <dbReference type="ARBA" id="ARBA00022801"/>
    </source>
</evidence>
<dbReference type="InterPro" id="IPR045249">
    <property type="entry name" value="HARBI1-like"/>
</dbReference>
<evidence type="ECO:0000256" key="7">
    <source>
        <dbReference type="ARBA" id="ARBA00022722"/>
    </source>
</evidence>
<dbReference type="PROSITE" id="PS50950">
    <property type="entry name" value="ZF_THAP"/>
    <property type="match status" value="1"/>
</dbReference>
<dbReference type="GO" id="GO:0008270">
    <property type="term" value="F:zinc ion binding"/>
    <property type="evidence" value="ECO:0007669"/>
    <property type="project" value="UniProtKB-KW"/>
</dbReference>
<keyword evidence="12 16" id="KW-0238">DNA-binding</keyword>
<feature type="domain" description="THAP-type" evidence="18">
    <location>
        <begin position="9"/>
        <end position="105"/>
    </location>
</feature>
<accession>A0A8J2RG19</accession>
<dbReference type="Pfam" id="PF13359">
    <property type="entry name" value="DDE_Tnp_4"/>
    <property type="match status" value="1"/>
</dbReference>
<dbReference type="InterPro" id="IPR006612">
    <property type="entry name" value="THAP_Znf"/>
</dbReference>
<reference evidence="19" key="1">
    <citation type="submission" date="2021-11" db="EMBL/GenBank/DDBJ databases">
        <authorList>
            <person name="Schell T."/>
        </authorList>
    </citation>
    <scope>NUCLEOTIDE SEQUENCE</scope>
    <source>
        <strain evidence="19">M5</strain>
    </source>
</reference>
<evidence type="ECO:0000256" key="5">
    <source>
        <dbReference type="ARBA" id="ARBA00015519"/>
    </source>
</evidence>
<organism evidence="19 20">
    <name type="scientific">Daphnia galeata</name>
    <dbReference type="NCBI Taxonomy" id="27404"/>
    <lineage>
        <taxon>Eukaryota</taxon>
        <taxon>Metazoa</taxon>
        <taxon>Ecdysozoa</taxon>
        <taxon>Arthropoda</taxon>
        <taxon>Crustacea</taxon>
        <taxon>Branchiopoda</taxon>
        <taxon>Diplostraca</taxon>
        <taxon>Cladocera</taxon>
        <taxon>Anomopoda</taxon>
        <taxon>Daphniidae</taxon>
        <taxon>Daphnia</taxon>
    </lineage>
</organism>
<dbReference type="InterPro" id="IPR026103">
    <property type="entry name" value="HARBI1_animal"/>
</dbReference>
<keyword evidence="9 16" id="KW-0863">Zinc-finger</keyword>
<evidence type="ECO:0000256" key="8">
    <source>
        <dbReference type="ARBA" id="ARBA00022723"/>
    </source>
</evidence>
<evidence type="ECO:0000256" key="2">
    <source>
        <dbReference type="ARBA" id="ARBA00004123"/>
    </source>
</evidence>
<keyword evidence="6" id="KW-0963">Cytoplasm</keyword>
<evidence type="ECO:0000256" key="16">
    <source>
        <dbReference type="PROSITE-ProRule" id="PRU00309"/>
    </source>
</evidence>
<dbReference type="Proteomes" id="UP000789390">
    <property type="component" value="Unassembled WGS sequence"/>
</dbReference>
<dbReference type="SUPFAM" id="SSF57716">
    <property type="entry name" value="Glucocorticoid receptor-like (DNA-binding domain)"/>
    <property type="match status" value="1"/>
</dbReference>
<evidence type="ECO:0000313" key="19">
    <source>
        <dbReference type="EMBL" id="CAH0103784.1"/>
    </source>
</evidence>
<dbReference type="SMART" id="SM00692">
    <property type="entry name" value="DM3"/>
    <property type="match status" value="1"/>
</dbReference>
<keyword evidence="17" id="KW-0175">Coiled coil</keyword>
<evidence type="ECO:0000256" key="15">
    <source>
        <dbReference type="ARBA" id="ARBA00045850"/>
    </source>
</evidence>
<keyword evidence="7" id="KW-0540">Nuclease</keyword>
<evidence type="ECO:0000256" key="12">
    <source>
        <dbReference type="ARBA" id="ARBA00023125"/>
    </source>
</evidence>
<name>A0A8J2RG19_9CRUS</name>
<evidence type="ECO:0000256" key="3">
    <source>
        <dbReference type="ARBA" id="ARBA00004496"/>
    </source>
</evidence>
<dbReference type="SMART" id="SM00980">
    <property type="entry name" value="THAP"/>
    <property type="match status" value="1"/>
</dbReference>
<evidence type="ECO:0000313" key="20">
    <source>
        <dbReference type="Proteomes" id="UP000789390"/>
    </source>
</evidence>
<keyword evidence="10" id="KW-0378">Hydrolase</keyword>
<keyword evidence="20" id="KW-1185">Reference proteome</keyword>
<dbReference type="PANTHER" id="PTHR22930:SF250">
    <property type="entry name" value="NUCLEASE HARBI1-LIKE PROTEIN"/>
    <property type="match status" value="1"/>
</dbReference>
<dbReference type="InterPro" id="IPR038441">
    <property type="entry name" value="THAP_Znf_sf"/>
</dbReference>
<dbReference type="GO" id="GO:0016787">
    <property type="term" value="F:hydrolase activity"/>
    <property type="evidence" value="ECO:0007669"/>
    <property type="project" value="UniProtKB-KW"/>
</dbReference>
<gene>
    <name evidence="19" type="ORF">DGAL_LOCUS6458</name>
</gene>
<evidence type="ECO:0000256" key="14">
    <source>
        <dbReference type="ARBA" id="ARBA00030126"/>
    </source>
</evidence>
<keyword evidence="11" id="KW-0862">Zinc</keyword>
<evidence type="ECO:0000256" key="6">
    <source>
        <dbReference type="ARBA" id="ARBA00022490"/>
    </source>
</evidence>
<dbReference type="Gene3D" id="6.20.210.20">
    <property type="entry name" value="THAP domain"/>
    <property type="match status" value="1"/>
</dbReference>